<evidence type="ECO:0000256" key="1">
    <source>
        <dbReference type="ARBA" id="ARBA00022723"/>
    </source>
</evidence>
<dbReference type="Proteomes" id="UP001341840">
    <property type="component" value="Unassembled WGS sequence"/>
</dbReference>
<keyword evidence="4" id="KW-0472">Membrane</keyword>
<protein>
    <recommendedName>
        <fullName evidence="5">GRF-type domain-containing protein</fullName>
    </recommendedName>
</protein>
<dbReference type="InterPro" id="IPR010666">
    <property type="entry name" value="Znf_GRF"/>
</dbReference>
<name>A0ABU6TMY1_9FABA</name>
<organism evidence="6 7">
    <name type="scientific">Stylosanthes scabra</name>
    <dbReference type="NCBI Taxonomy" id="79078"/>
    <lineage>
        <taxon>Eukaryota</taxon>
        <taxon>Viridiplantae</taxon>
        <taxon>Streptophyta</taxon>
        <taxon>Embryophyta</taxon>
        <taxon>Tracheophyta</taxon>
        <taxon>Spermatophyta</taxon>
        <taxon>Magnoliopsida</taxon>
        <taxon>eudicotyledons</taxon>
        <taxon>Gunneridae</taxon>
        <taxon>Pentapetalae</taxon>
        <taxon>rosids</taxon>
        <taxon>fabids</taxon>
        <taxon>Fabales</taxon>
        <taxon>Fabaceae</taxon>
        <taxon>Papilionoideae</taxon>
        <taxon>50 kb inversion clade</taxon>
        <taxon>dalbergioids sensu lato</taxon>
        <taxon>Dalbergieae</taxon>
        <taxon>Pterocarpus clade</taxon>
        <taxon>Stylosanthes</taxon>
    </lineage>
</organism>
<proteinExistence type="predicted"/>
<feature type="domain" description="GRF-type" evidence="5">
    <location>
        <begin position="87"/>
        <end position="120"/>
    </location>
</feature>
<dbReference type="EMBL" id="JASCZI010091289">
    <property type="protein sequence ID" value="MED6149800.1"/>
    <property type="molecule type" value="Genomic_DNA"/>
</dbReference>
<feature type="non-terminal residue" evidence="6">
    <location>
        <position position="1"/>
    </location>
</feature>
<feature type="transmembrane region" description="Helical" evidence="4">
    <location>
        <begin position="40"/>
        <end position="63"/>
    </location>
</feature>
<evidence type="ECO:0000313" key="6">
    <source>
        <dbReference type="EMBL" id="MED6149800.1"/>
    </source>
</evidence>
<keyword evidence="2" id="KW-0863">Zinc-finger</keyword>
<evidence type="ECO:0000256" key="4">
    <source>
        <dbReference type="SAM" id="Phobius"/>
    </source>
</evidence>
<evidence type="ECO:0000256" key="2">
    <source>
        <dbReference type="ARBA" id="ARBA00022771"/>
    </source>
</evidence>
<gene>
    <name evidence="6" type="ORF">PIB30_066065</name>
</gene>
<keyword evidence="1" id="KW-0479">Metal-binding</keyword>
<evidence type="ECO:0000313" key="7">
    <source>
        <dbReference type="Proteomes" id="UP001341840"/>
    </source>
</evidence>
<sequence>FPRLLPVERRFVLHLVKPRSQLGGGSSELDDDFIITAKLLSLYLAVIVSVNVGSMGIASFGVSRDKGMSYRAKSAGSGDSTSSGERICKCGLVAQMKVSNSEANPGREYFSCPDGKCRWFR</sequence>
<evidence type="ECO:0000256" key="3">
    <source>
        <dbReference type="ARBA" id="ARBA00022833"/>
    </source>
</evidence>
<keyword evidence="3" id="KW-0862">Zinc</keyword>
<accession>A0ABU6TMY1</accession>
<dbReference type="Pfam" id="PF06839">
    <property type="entry name" value="Zn_ribbon_GRF"/>
    <property type="match status" value="1"/>
</dbReference>
<comment type="caution">
    <text evidence="6">The sequence shown here is derived from an EMBL/GenBank/DDBJ whole genome shotgun (WGS) entry which is preliminary data.</text>
</comment>
<reference evidence="6 7" key="1">
    <citation type="journal article" date="2023" name="Plants (Basel)">
        <title>Bridging the Gap: Combining Genomics and Transcriptomics Approaches to Understand Stylosanthes scabra, an Orphan Legume from the Brazilian Caatinga.</title>
        <authorList>
            <person name="Ferreira-Neto J.R.C."/>
            <person name="da Silva M.D."/>
            <person name="Binneck E."/>
            <person name="de Melo N.F."/>
            <person name="da Silva R.H."/>
            <person name="de Melo A.L.T.M."/>
            <person name="Pandolfi V."/>
            <person name="Bustamante F.O."/>
            <person name="Brasileiro-Vidal A.C."/>
            <person name="Benko-Iseppon A.M."/>
        </authorList>
    </citation>
    <scope>NUCLEOTIDE SEQUENCE [LARGE SCALE GENOMIC DNA]</scope>
    <source>
        <tissue evidence="6">Leaves</tissue>
    </source>
</reference>
<keyword evidence="4" id="KW-1133">Transmembrane helix</keyword>
<keyword evidence="4" id="KW-0812">Transmembrane</keyword>
<evidence type="ECO:0000259" key="5">
    <source>
        <dbReference type="Pfam" id="PF06839"/>
    </source>
</evidence>
<keyword evidence="7" id="KW-1185">Reference proteome</keyword>